<gene>
    <name evidence="1" type="ORF">TNCV_3211351</name>
</gene>
<keyword evidence="2" id="KW-1185">Reference proteome</keyword>
<sequence length="144" mass="16185">MLSATPTNMPPDQSQTRITPTLHNTYKTSYITNCKARVGKMKSNLDPKAFSDFLPTLLRQRLGHGYRTGYKYGISDHLSPLIKGLYSEIIHSLVEQQDLTFPVKKIVQLELFNLTYSVICAVKATSFVPQRSVKLKLGNLAPTK</sequence>
<proteinExistence type="predicted"/>
<dbReference type="AlphaFoldDB" id="A0A8X6SAK3"/>
<reference evidence="1" key="1">
    <citation type="submission" date="2020-08" db="EMBL/GenBank/DDBJ databases">
        <title>Multicomponent nature underlies the extraordinary mechanical properties of spider dragline silk.</title>
        <authorList>
            <person name="Kono N."/>
            <person name="Nakamura H."/>
            <person name="Mori M."/>
            <person name="Yoshida Y."/>
            <person name="Ohtoshi R."/>
            <person name="Malay A.D."/>
            <person name="Moran D.A.P."/>
            <person name="Tomita M."/>
            <person name="Numata K."/>
            <person name="Arakawa K."/>
        </authorList>
    </citation>
    <scope>NUCLEOTIDE SEQUENCE</scope>
</reference>
<dbReference type="EMBL" id="BMAU01021238">
    <property type="protein sequence ID" value="GFY03498.1"/>
    <property type="molecule type" value="Genomic_DNA"/>
</dbReference>
<comment type="caution">
    <text evidence="1">The sequence shown here is derived from an EMBL/GenBank/DDBJ whole genome shotgun (WGS) entry which is preliminary data.</text>
</comment>
<dbReference type="Proteomes" id="UP000887159">
    <property type="component" value="Unassembled WGS sequence"/>
</dbReference>
<protein>
    <submittedName>
        <fullName evidence="1">Uncharacterized protein</fullName>
    </submittedName>
</protein>
<evidence type="ECO:0000313" key="2">
    <source>
        <dbReference type="Proteomes" id="UP000887159"/>
    </source>
</evidence>
<name>A0A8X6SAK3_TRICX</name>
<evidence type="ECO:0000313" key="1">
    <source>
        <dbReference type="EMBL" id="GFY03498.1"/>
    </source>
</evidence>
<accession>A0A8X6SAK3</accession>
<organism evidence="1 2">
    <name type="scientific">Trichonephila clavipes</name>
    <name type="common">Golden silk orbweaver</name>
    <name type="synonym">Nephila clavipes</name>
    <dbReference type="NCBI Taxonomy" id="2585209"/>
    <lineage>
        <taxon>Eukaryota</taxon>
        <taxon>Metazoa</taxon>
        <taxon>Ecdysozoa</taxon>
        <taxon>Arthropoda</taxon>
        <taxon>Chelicerata</taxon>
        <taxon>Arachnida</taxon>
        <taxon>Araneae</taxon>
        <taxon>Araneomorphae</taxon>
        <taxon>Entelegynae</taxon>
        <taxon>Araneoidea</taxon>
        <taxon>Nephilidae</taxon>
        <taxon>Trichonephila</taxon>
    </lineage>
</organism>